<name>A0A7W0CBZ5_9BACT</name>
<accession>A0A7W0CBZ5</accession>
<dbReference type="AlphaFoldDB" id="A0A7W0CBZ5"/>
<keyword evidence="2" id="KW-1185">Reference proteome</keyword>
<gene>
    <name evidence="1" type="ORF">HNR65_003286</name>
</gene>
<dbReference type="RefSeq" id="WP_181552547.1">
    <property type="nucleotide sequence ID" value="NZ_JACDUS010000014.1"/>
</dbReference>
<sequence length="65" mass="7653">MSQFLLIPYNRIQASFDDQLQIPVSKGAIFNFNQEAHQLLTDFENRAKAEADTNTGIYLWLQKWY</sequence>
<organism evidence="1 2">
    <name type="scientific">Desulfosalsimonas propionicica</name>
    <dbReference type="NCBI Taxonomy" id="332175"/>
    <lineage>
        <taxon>Bacteria</taxon>
        <taxon>Pseudomonadati</taxon>
        <taxon>Thermodesulfobacteriota</taxon>
        <taxon>Desulfobacteria</taxon>
        <taxon>Desulfobacterales</taxon>
        <taxon>Desulfosalsimonadaceae</taxon>
        <taxon>Desulfosalsimonas</taxon>
    </lineage>
</organism>
<comment type="caution">
    <text evidence="1">The sequence shown here is derived from an EMBL/GenBank/DDBJ whole genome shotgun (WGS) entry which is preliminary data.</text>
</comment>
<protein>
    <submittedName>
        <fullName evidence="1">Uncharacterized protein</fullName>
    </submittedName>
</protein>
<evidence type="ECO:0000313" key="1">
    <source>
        <dbReference type="EMBL" id="MBA2882930.1"/>
    </source>
</evidence>
<dbReference type="EMBL" id="JACDUS010000014">
    <property type="protein sequence ID" value="MBA2882930.1"/>
    <property type="molecule type" value="Genomic_DNA"/>
</dbReference>
<proteinExistence type="predicted"/>
<dbReference type="Proteomes" id="UP000525298">
    <property type="component" value="Unassembled WGS sequence"/>
</dbReference>
<evidence type="ECO:0000313" key="2">
    <source>
        <dbReference type="Proteomes" id="UP000525298"/>
    </source>
</evidence>
<reference evidence="1 2" key="1">
    <citation type="submission" date="2020-07" db="EMBL/GenBank/DDBJ databases">
        <title>Genomic Encyclopedia of Type Strains, Phase IV (KMG-IV): sequencing the most valuable type-strain genomes for metagenomic binning, comparative biology and taxonomic classification.</title>
        <authorList>
            <person name="Goeker M."/>
        </authorList>
    </citation>
    <scope>NUCLEOTIDE SEQUENCE [LARGE SCALE GENOMIC DNA]</scope>
    <source>
        <strain evidence="1 2">DSM 17721</strain>
    </source>
</reference>